<dbReference type="PANTHER" id="PTHR40763">
    <property type="entry name" value="MEMBRANE PROTEIN-RELATED"/>
    <property type="match status" value="1"/>
</dbReference>
<evidence type="ECO:0000259" key="3">
    <source>
        <dbReference type="Pfam" id="PF13828"/>
    </source>
</evidence>
<gene>
    <name evidence="4" type="ORF">AB0D95_01955</name>
</gene>
<proteinExistence type="predicted"/>
<evidence type="ECO:0000256" key="1">
    <source>
        <dbReference type="SAM" id="Phobius"/>
    </source>
</evidence>
<dbReference type="Pfam" id="PF08044">
    <property type="entry name" value="DUF1707"/>
    <property type="match status" value="1"/>
</dbReference>
<dbReference type="InterPro" id="IPR012551">
    <property type="entry name" value="DUF1707_SHOCT-like"/>
</dbReference>
<dbReference type="Pfam" id="PF13828">
    <property type="entry name" value="DUF4190"/>
    <property type="match status" value="1"/>
</dbReference>
<dbReference type="PANTHER" id="PTHR40763:SF4">
    <property type="entry name" value="DUF1707 DOMAIN-CONTAINING PROTEIN"/>
    <property type="match status" value="1"/>
</dbReference>
<keyword evidence="1" id="KW-1133">Transmembrane helix</keyword>
<evidence type="ECO:0000259" key="2">
    <source>
        <dbReference type="Pfam" id="PF08044"/>
    </source>
</evidence>
<protein>
    <submittedName>
        <fullName evidence="4">DUF1707 and DUF4190 domain-containing protein</fullName>
    </submittedName>
</protein>
<accession>A0ABV3EIP8</accession>
<feature type="transmembrane region" description="Helical" evidence="1">
    <location>
        <begin position="100"/>
        <end position="122"/>
    </location>
</feature>
<evidence type="ECO:0000313" key="5">
    <source>
        <dbReference type="Proteomes" id="UP001551584"/>
    </source>
</evidence>
<name>A0ABV3EIP8_9ACTN</name>
<dbReference type="RefSeq" id="WP_359268065.1">
    <property type="nucleotide sequence ID" value="NZ_JBEZNA010000002.1"/>
</dbReference>
<comment type="caution">
    <text evidence="4">The sequence shown here is derived from an EMBL/GenBank/DDBJ whole genome shotgun (WGS) entry which is preliminary data.</text>
</comment>
<dbReference type="InterPro" id="IPR025241">
    <property type="entry name" value="DUF4190"/>
</dbReference>
<evidence type="ECO:0000313" key="4">
    <source>
        <dbReference type="EMBL" id="MEU9576058.1"/>
    </source>
</evidence>
<reference evidence="4 5" key="1">
    <citation type="submission" date="2024-06" db="EMBL/GenBank/DDBJ databases">
        <title>The Natural Products Discovery Center: Release of the First 8490 Sequenced Strains for Exploring Actinobacteria Biosynthetic Diversity.</title>
        <authorList>
            <person name="Kalkreuter E."/>
            <person name="Kautsar S.A."/>
            <person name="Yang D."/>
            <person name="Bader C.D."/>
            <person name="Teijaro C.N."/>
            <person name="Fluegel L."/>
            <person name="Davis C.M."/>
            <person name="Simpson J.R."/>
            <person name="Lauterbach L."/>
            <person name="Steele A.D."/>
            <person name="Gui C."/>
            <person name="Meng S."/>
            <person name="Li G."/>
            <person name="Viehrig K."/>
            <person name="Ye F."/>
            <person name="Su P."/>
            <person name="Kiefer A.F."/>
            <person name="Nichols A."/>
            <person name="Cepeda A.J."/>
            <person name="Yan W."/>
            <person name="Fan B."/>
            <person name="Jiang Y."/>
            <person name="Adhikari A."/>
            <person name="Zheng C.-J."/>
            <person name="Schuster L."/>
            <person name="Cowan T.M."/>
            <person name="Smanski M.J."/>
            <person name="Chevrette M.G."/>
            <person name="De Carvalho L.P.S."/>
            <person name="Shen B."/>
        </authorList>
    </citation>
    <scope>NUCLEOTIDE SEQUENCE [LARGE SCALE GENOMIC DNA]</scope>
    <source>
        <strain evidence="4 5">NPDC048117</strain>
    </source>
</reference>
<feature type="domain" description="DUF4190" evidence="3">
    <location>
        <begin position="99"/>
        <end position="158"/>
    </location>
</feature>
<feature type="transmembrane region" description="Helical" evidence="1">
    <location>
        <begin position="142"/>
        <end position="167"/>
    </location>
</feature>
<dbReference type="Proteomes" id="UP001551584">
    <property type="component" value="Unassembled WGS sequence"/>
</dbReference>
<sequence>MHMQPWSPYGGGSPMLASTADRERAVDILRAGFAEGRLVGTELEQRVARVYAARTQGELAALVADLPHGPVPVVPAPPGYAPAPVLPSAAYRATTNGKAVAALVLGILTMVSGGLTSVPAVVLGHLARGEIRHTGQEGDGCALAGVILGWLWVAGWSLFWVVAVVGASR</sequence>
<keyword evidence="1" id="KW-0472">Membrane</keyword>
<dbReference type="EMBL" id="JBEZNA010000002">
    <property type="protein sequence ID" value="MEU9576058.1"/>
    <property type="molecule type" value="Genomic_DNA"/>
</dbReference>
<keyword evidence="5" id="KW-1185">Reference proteome</keyword>
<keyword evidence="1" id="KW-0812">Transmembrane</keyword>
<organism evidence="4 5">
    <name type="scientific">Streptomyces chilikensis</name>
    <dbReference type="NCBI Taxonomy" id="1194079"/>
    <lineage>
        <taxon>Bacteria</taxon>
        <taxon>Bacillati</taxon>
        <taxon>Actinomycetota</taxon>
        <taxon>Actinomycetes</taxon>
        <taxon>Kitasatosporales</taxon>
        <taxon>Streptomycetaceae</taxon>
        <taxon>Streptomyces</taxon>
    </lineage>
</organism>
<feature type="domain" description="DUF1707" evidence="2">
    <location>
        <begin position="15"/>
        <end position="67"/>
    </location>
</feature>